<feature type="transmembrane region" description="Helical" evidence="1">
    <location>
        <begin position="131"/>
        <end position="152"/>
    </location>
</feature>
<feature type="transmembrane region" description="Helical" evidence="1">
    <location>
        <begin position="34"/>
        <end position="53"/>
    </location>
</feature>
<feature type="transmembrane region" description="Helical" evidence="1">
    <location>
        <begin position="90"/>
        <end position="111"/>
    </location>
</feature>
<evidence type="ECO:0000256" key="1">
    <source>
        <dbReference type="SAM" id="Phobius"/>
    </source>
</evidence>
<keyword evidence="1" id="KW-1133">Transmembrane helix</keyword>
<gene>
    <name evidence="2" type="ORF">AMJ52_08600</name>
</gene>
<dbReference type="AlphaFoldDB" id="A0A0S7Y9X8"/>
<evidence type="ECO:0000313" key="2">
    <source>
        <dbReference type="EMBL" id="KPJ71412.1"/>
    </source>
</evidence>
<dbReference type="EMBL" id="LJNI01000126">
    <property type="protein sequence ID" value="KPJ71412.1"/>
    <property type="molecule type" value="Genomic_DNA"/>
</dbReference>
<reference evidence="2 3" key="1">
    <citation type="journal article" date="2015" name="Microbiome">
        <title>Genomic resolution of linkages in carbon, nitrogen, and sulfur cycling among widespread estuary sediment bacteria.</title>
        <authorList>
            <person name="Baker B.J."/>
            <person name="Lazar C.S."/>
            <person name="Teske A.P."/>
            <person name="Dick G.J."/>
        </authorList>
    </citation>
    <scope>NUCLEOTIDE SEQUENCE [LARGE SCALE GENOMIC DNA]</scope>
    <source>
        <strain evidence="2">DG_78</strain>
    </source>
</reference>
<comment type="caution">
    <text evidence="2">The sequence shown here is derived from an EMBL/GenBank/DDBJ whole genome shotgun (WGS) entry which is preliminary data.</text>
</comment>
<organism evidence="2 3">
    <name type="scientific">candidate division TA06 bacterium DG_78</name>
    <dbReference type="NCBI Taxonomy" id="1703772"/>
    <lineage>
        <taxon>Bacteria</taxon>
        <taxon>Bacteria division TA06</taxon>
    </lineage>
</organism>
<proteinExistence type="predicted"/>
<keyword evidence="1" id="KW-0812">Transmembrane</keyword>
<dbReference type="Proteomes" id="UP000051012">
    <property type="component" value="Unassembled WGS sequence"/>
</dbReference>
<keyword evidence="1" id="KW-0472">Membrane</keyword>
<name>A0A0S7Y9X8_UNCT6</name>
<evidence type="ECO:0000313" key="3">
    <source>
        <dbReference type="Proteomes" id="UP000051012"/>
    </source>
</evidence>
<protein>
    <submittedName>
        <fullName evidence="2">Uncharacterized protein</fullName>
    </submittedName>
</protein>
<feature type="transmembrane region" description="Helical" evidence="1">
    <location>
        <begin position="6"/>
        <end position="22"/>
    </location>
</feature>
<feature type="transmembrane region" description="Helical" evidence="1">
    <location>
        <begin position="159"/>
        <end position="177"/>
    </location>
</feature>
<sequence length="205" mass="22960">MSWNVGVWIASLLTLAIYSFLYKDNPFYKVAENIFVGVSAGYWAVVLWFDFTWPNLFEPLINRGNVISLIPIIVGLMMFAPLIPKISWLVRIPLTFTMGVAMALVVTQRIQGEIFPQLQATFLPLAGVSPGVLISNLLIIIGVIATLIYFYFSKEHKGVLGFGAKLGIWFMMIAFGASFGYTVMARISLLIGRVYFLLHNWLGII</sequence>
<accession>A0A0S7Y9X8</accession>
<feature type="transmembrane region" description="Helical" evidence="1">
    <location>
        <begin position="65"/>
        <end position="83"/>
    </location>
</feature>